<proteinExistence type="predicted"/>
<dbReference type="OMA" id="FYGVETC"/>
<evidence type="ECO:0000313" key="2">
    <source>
        <dbReference type="Proteomes" id="UP000053097"/>
    </source>
</evidence>
<name>A0A026WL71_OOCBI</name>
<dbReference type="EMBL" id="KK107159">
    <property type="protein sequence ID" value="EZA56683.1"/>
    <property type="molecule type" value="Genomic_DNA"/>
</dbReference>
<gene>
    <name evidence="1" type="ORF">X777_02287</name>
</gene>
<dbReference type="AlphaFoldDB" id="A0A026WL71"/>
<evidence type="ECO:0000313" key="1">
    <source>
        <dbReference type="EMBL" id="EZA56683.1"/>
    </source>
</evidence>
<organism evidence="1 2">
    <name type="scientific">Ooceraea biroi</name>
    <name type="common">Clonal raider ant</name>
    <name type="synonym">Cerapachys biroi</name>
    <dbReference type="NCBI Taxonomy" id="2015173"/>
    <lineage>
        <taxon>Eukaryota</taxon>
        <taxon>Metazoa</taxon>
        <taxon>Ecdysozoa</taxon>
        <taxon>Arthropoda</taxon>
        <taxon>Hexapoda</taxon>
        <taxon>Insecta</taxon>
        <taxon>Pterygota</taxon>
        <taxon>Neoptera</taxon>
        <taxon>Endopterygota</taxon>
        <taxon>Hymenoptera</taxon>
        <taxon>Apocrita</taxon>
        <taxon>Aculeata</taxon>
        <taxon>Formicoidea</taxon>
        <taxon>Formicidae</taxon>
        <taxon>Dorylinae</taxon>
        <taxon>Ooceraea</taxon>
    </lineage>
</organism>
<dbReference type="OrthoDB" id="7676529at2759"/>
<accession>A0A026WL71</accession>
<protein>
    <submittedName>
        <fullName evidence="1">Uncharacterized protein</fullName>
    </submittedName>
</protein>
<dbReference type="Proteomes" id="UP000053097">
    <property type="component" value="Unassembled WGS sequence"/>
</dbReference>
<keyword evidence="2" id="KW-1185">Reference proteome</keyword>
<sequence length="527" mass="60725">MHIVLDDENIELQQFLVCEFYGRETCFCWSPDKLVIFPYTKEGSAARDTRVLSTPGSVRKIQWFSDYDGRVFMICTPQGAYKLSRNSEFALLSKNALAMGAEYWEVIVAYRNGVYLDNKQSKSSRLLFQCSTTSSEVADKVHALPLALQSTETQFVNCLVANWEAEQKLCVLAHHRKLFVLRGDAVQLIYMSDITIVNTSAVKRGNKVAGVLLHLVDADTVILVYGKNDNLAFEKVHLGGNGRNTLVLCAGFSLQTKNVIWILYCDQFRMYYVRKELSTKVVQQTPVDERTFRCIQHYRSDVILGLSQENELVEFSLEKFESSLLASNDVGLCTSMFQRTDLIMEKICAKVKQLDVLYESLAVEQDRLRRINMYASKQRLKIKPDIKVSRMQNYRYLTLSIDKLPKNSHVVFTFLSKNRNVFCIKEIRDTKLTIEMPINEDKILCSSTVGLDLITLMDKQHPWCLITDFINYSLQDYRDRKRKIGPKRDKTVFIDTKITSLRNLIEDKDLSMAKLCEIKEVIRKSEL</sequence>
<reference evidence="1 2" key="1">
    <citation type="journal article" date="2014" name="Curr. Biol.">
        <title>The genome of the clonal raider ant Cerapachys biroi.</title>
        <authorList>
            <person name="Oxley P.R."/>
            <person name="Ji L."/>
            <person name="Fetter-Pruneda I."/>
            <person name="McKenzie S.K."/>
            <person name="Li C."/>
            <person name="Hu H."/>
            <person name="Zhang G."/>
            <person name="Kronauer D.J."/>
        </authorList>
    </citation>
    <scope>NUCLEOTIDE SEQUENCE [LARGE SCALE GENOMIC DNA]</scope>
</reference>